<evidence type="ECO:0000256" key="4">
    <source>
        <dbReference type="ARBA" id="ARBA00023125"/>
    </source>
</evidence>
<dbReference type="InterPro" id="IPR001138">
    <property type="entry name" value="Zn2Cys6_DnaBD"/>
</dbReference>
<dbReference type="Pfam" id="PF00172">
    <property type="entry name" value="Zn_clus"/>
    <property type="match status" value="1"/>
</dbReference>
<feature type="compositionally biased region" description="Low complexity" evidence="7">
    <location>
        <begin position="79"/>
        <end position="90"/>
    </location>
</feature>
<dbReference type="CDD" id="cd12148">
    <property type="entry name" value="fungal_TF_MHR"/>
    <property type="match status" value="1"/>
</dbReference>
<dbReference type="SMART" id="SM00906">
    <property type="entry name" value="Fungal_trans"/>
    <property type="match status" value="1"/>
</dbReference>
<dbReference type="InterPro" id="IPR036864">
    <property type="entry name" value="Zn2-C6_fun-type_DNA-bd_sf"/>
</dbReference>
<keyword evidence="3" id="KW-0805">Transcription regulation</keyword>
<dbReference type="GO" id="GO:0006351">
    <property type="term" value="P:DNA-templated transcription"/>
    <property type="evidence" value="ECO:0007669"/>
    <property type="project" value="InterPro"/>
</dbReference>
<protein>
    <submittedName>
        <fullName evidence="9">C6 transcription factor</fullName>
    </submittedName>
</protein>
<dbReference type="Pfam" id="PF04082">
    <property type="entry name" value="Fungal_trans"/>
    <property type="match status" value="1"/>
</dbReference>
<dbReference type="Proteomes" id="UP000738349">
    <property type="component" value="Unassembled WGS sequence"/>
</dbReference>
<proteinExistence type="predicted"/>
<dbReference type="SMART" id="SM00066">
    <property type="entry name" value="GAL4"/>
    <property type="match status" value="1"/>
</dbReference>
<dbReference type="GO" id="GO:0000981">
    <property type="term" value="F:DNA-binding transcription factor activity, RNA polymerase II-specific"/>
    <property type="evidence" value="ECO:0007669"/>
    <property type="project" value="InterPro"/>
</dbReference>
<feature type="region of interest" description="Disordered" evidence="7">
    <location>
        <begin position="737"/>
        <end position="764"/>
    </location>
</feature>
<feature type="region of interest" description="Disordered" evidence="7">
    <location>
        <begin position="1"/>
        <end position="22"/>
    </location>
</feature>
<feature type="compositionally biased region" description="Polar residues" evidence="7">
    <location>
        <begin position="1"/>
        <end position="12"/>
    </location>
</feature>
<keyword evidence="4" id="KW-0238">DNA-binding</keyword>
<evidence type="ECO:0000256" key="3">
    <source>
        <dbReference type="ARBA" id="ARBA00023015"/>
    </source>
</evidence>
<dbReference type="InterPro" id="IPR007219">
    <property type="entry name" value="XnlR_reg_dom"/>
</dbReference>
<dbReference type="PANTHER" id="PTHR47540:SF6">
    <property type="entry name" value="ZN(II)2CYS6 TRANSCRIPTION FACTOR (EUROFUNG)"/>
    <property type="match status" value="1"/>
</dbReference>
<dbReference type="SUPFAM" id="SSF57701">
    <property type="entry name" value="Zn2/Cys6 DNA-binding domain"/>
    <property type="match status" value="1"/>
</dbReference>
<feature type="region of interest" description="Disordered" evidence="7">
    <location>
        <begin position="72"/>
        <end position="133"/>
    </location>
</feature>
<dbReference type="GO" id="GO:0045944">
    <property type="term" value="P:positive regulation of transcription by RNA polymerase II"/>
    <property type="evidence" value="ECO:0007669"/>
    <property type="project" value="TreeGrafter"/>
</dbReference>
<gene>
    <name evidence="9" type="ORF">EDB81DRAFT_1555</name>
</gene>
<feature type="region of interest" description="Disordered" evidence="7">
    <location>
        <begin position="151"/>
        <end position="172"/>
    </location>
</feature>
<evidence type="ECO:0000259" key="8">
    <source>
        <dbReference type="PROSITE" id="PS50048"/>
    </source>
</evidence>
<evidence type="ECO:0000256" key="2">
    <source>
        <dbReference type="ARBA" id="ARBA00022723"/>
    </source>
</evidence>
<dbReference type="GO" id="GO:0008270">
    <property type="term" value="F:zinc ion binding"/>
    <property type="evidence" value="ECO:0007669"/>
    <property type="project" value="InterPro"/>
</dbReference>
<comment type="caution">
    <text evidence="9">The sequence shown here is derived from an EMBL/GenBank/DDBJ whole genome shotgun (WGS) entry which is preliminary data.</text>
</comment>
<dbReference type="EMBL" id="JAGMUV010000001">
    <property type="protein sequence ID" value="KAH7175314.1"/>
    <property type="molecule type" value="Genomic_DNA"/>
</dbReference>
<feature type="domain" description="Zn(2)-C6 fungal-type" evidence="8">
    <location>
        <begin position="23"/>
        <end position="52"/>
    </location>
</feature>
<accession>A0A9P9FQD8</accession>
<sequence>MEANSSRASSRTSPRKARRTANACAQCRQSKIKCSGEEPCQNCRRRSVRCHFTEGNNKVIVTEKYLQDLQRIAEGQRPSSSATATATTTSNEDRQSQPDSQYNPHSPSVSVSDSRQTAQTFSTSSPTSRSSVQGAHLFGDKCSGEAAFGVNSSSYSSNSRIEATPPPHSLISNVSAFPQLDARPGPGPDPMPDPTSCPLPGPVTGASSGSVVGPSPGWMPPHHPQVASPPNSIWSSTFTIPAKTIRNIQGNKRSWIWLAPWSTWSFTVRLTIMLSEKLHPEDTSLPPSLFSTETYNLTYKMSVAHDIPDVTCLPALGHALYLFTTVKFHLGQTYQLYDEEEFEHQIREFYSDALKKATECPLWYSKFLLTLAFGTAFHAPPRDSPDPPGCKFFIRAMAIMPDSNSLWKDSFLAMEVLALGGLYLYSVDQREAATFFLTQAIRIAQLEGMHTHLPEHELGTKMTTYARDLWWTLYIMDRHFSSSVGLPMSVQDSDITTLVNPPGMGTIVDSARSLQVNLSHLMSVILTTVYKPSVTELATFLEQTRSILHTLAHHAQDLERIISTKFQKFAGTMPRDTRLLTLLYHQCVIFASRPLLLSVMKERLDMLGFQGDENWTDFLAQTGSVISTGIKSAAKTLQILTSEFSVLDAFLPYDVEFTFGAALNLTMASALFPDVVNYNSCQEMAHQILDDLVSRGNRVARARRSELCHLEGLCHELISKGQQQGLQTLQLLVPEPQAINPGRKPSGNQESLLPAENAPHPLTSGVNGSQSMHIVCHPQPTSDMEFLDNIGISSEEFLSIVQGMGSPETCPDTMLTLD</sequence>
<evidence type="ECO:0000256" key="6">
    <source>
        <dbReference type="ARBA" id="ARBA00023242"/>
    </source>
</evidence>
<feature type="compositionally biased region" description="Low complexity" evidence="7">
    <location>
        <begin position="120"/>
        <end position="131"/>
    </location>
</feature>
<keyword evidence="2" id="KW-0479">Metal-binding</keyword>
<dbReference type="InterPro" id="IPR051711">
    <property type="entry name" value="Stress_Response_Reg"/>
</dbReference>
<evidence type="ECO:0000313" key="10">
    <source>
        <dbReference type="Proteomes" id="UP000738349"/>
    </source>
</evidence>
<dbReference type="CDD" id="cd00067">
    <property type="entry name" value="GAL4"/>
    <property type="match status" value="1"/>
</dbReference>
<dbReference type="GO" id="GO:0043565">
    <property type="term" value="F:sequence-specific DNA binding"/>
    <property type="evidence" value="ECO:0007669"/>
    <property type="project" value="TreeGrafter"/>
</dbReference>
<dbReference type="GO" id="GO:0005634">
    <property type="term" value="C:nucleus"/>
    <property type="evidence" value="ECO:0007669"/>
    <property type="project" value="UniProtKB-SubCell"/>
</dbReference>
<name>A0A9P9FQD8_9HYPO</name>
<comment type="subcellular location">
    <subcellularLocation>
        <location evidence="1">Nucleus</location>
    </subcellularLocation>
</comment>
<organism evidence="9 10">
    <name type="scientific">Dactylonectria macrodidyma</name>
    <dbReference type="NCBI Taxonomy" id="307937"/>
    <lineage>
        <taxon>Eukaryota</taxon>
        <taxon>Fungi</taxon>
        <taxon>Dikarya</taxon>
        <taxon>Ascomycota</taxon>
        <taxon>Pezizomycotina</taxon>
        <taxon>Sordariomycetes</taxon>
        <taxon>Hypocreomycetidae</taxon>
        <taxon>Hypocreales</taxon>
        <taxon>Nectriaceae</taxon>
        <taxon>Dactylonectria</taxon>
    </lineage>
</organism>
<evidence type="ECO:0000256" key="7">
    <source>
        <dbReference type="SAM" id="MobiDB-lite"/>
    </source>
</evidence>
<evidence type="ECO:0000256" key="1">
    <source>
        <dbReference type="ARBA" id="ARBA00004123"/>
    </source>
</evidence>
<evidence type="ECO:0000256" key="5">
    <source>
        <dbReference type="ARBA" id="ARBA00023163"/>
    </source>
</evidence>
<dbReference type="OrthoDB" id="3266505at2759"/>
<evidence type="ECO:0000313" key="9">
    <source>
        <dbReference type="EMBL" id="KAH7175314.1"/>
    </source>
</evidence>
<keyword evidence="5" id="KW-0804">Transcription</keyword>
<dbReference type="PROSITE" id="PS00463">
    <property type="entry name" value="ZN2_CY6_FUNGAL_1"/>
    <property type="match status" value="1"/>
</dbReference>
<keyword evidence="6" id="KW-0539">Nucleus</keyword>
<dbReference type="AlphaFoldDB" id="A0A9P9FQD8"/>
<feature type="compositionally biased region" description="Polar residues" evidence="7">
    <location>
        <begin position="97"/>
        <end position="119"/>
    </location>
</feature>
<dbReference type="Gene3D" id="4.10.240.10">
    <property type="entry name" value="Zn(2)-C6 fungal-type DNA-binding domain"/>
    <property type="match status" value="1"/>
</dbReference>
<reference evidence="9" key="1">
    <citation type="journal article" date="2021" name="Nat. Commun.">
        <title>Genetic determinants of endophytism in the Arabidopsis root mycobiome.</title>
        <authorList>
            <person name="Mesny F."/>
            <person name="Miyauchi S."/>
            <person name="Thiergart T."/>
            <person name="Pickel B."/>
            <person name="Atanasova L."/>
            <person name="Karlsson M."/>
            <person name="Huettel B."/>
            <person name="Barry K.W."/>
            <person name="Haridas S."/>
            <person name="Chen C."/>
            <person name="Bauer D."/>
            <person name="Andreopoulos W."/>
            <person name="Pangilinan J."/>
            <person name="LaButti K."/>
            <person name="Riley R."/>
            <person name="Lipzen A."/>
            <person name="Clum A."/>
            <person name="Drula E."/>
            <person name="Henrissat B."/>
            <person name="Kohler A."/>
            <person name="Grigoriev I.V."/>
            <person name="Martin F.M."/>
            <person name="Hacquard S."/>
        </authorList>
    </citation>
    <scope>NUCLEOTIDE SEQUENCE</scope>
    <source>
        <strain evidence="9">MPI-CAGE-AT-0147</strain>
    </source>
</reference>
<dbReference type="PANTHER" id="PTHR47540">
    <property type="entry name" value="THIAMINE REPRESSIBLE GENES REGULATORY PROTEIN THI5"/>
    <property type="match status" value="1"/>
</dbReference>
<dbReference type="PROSITE" id="PS50048">
    <property type="entry name" value="ZN2_CY6_FUNGAL_2"/>
    <property type="match status" value="1"/>
</dbReference>
<keyword evidence="10" id="KW-1185">Reference proteome</keyword>